<accession>A0A0F9JFL8</accession>
<reference evidence="1" key="1">
    <citation type="journal article" date="2015" name="Nature">
        <title>Complex archaea that bridge the gap between prokaryotes and eukaryotes.</title>
        <authorList>
            <person name="Spang A."/>
            <person name="Saw J.H."/>
            <person name="Jorgensen S.L."/>
            <person name="Zaremba-Niedzwiedzka K."/>
            <person name="Martijn J."/>
            <person name="Lind A.E."/>
            <person name="van Eijk R."/>
            <person name="Schleper C."/>
            <person name="Guy L."/>
            <person name="Ettema T.J."/>
        </authorList>
    </citation>
    <scope>NUCLEOTIDE SEQUENCE</scope>
</reference>
<evidence type="ECO:0000313" key="1">
    <source>
        <dbReference type="EMBL" id="KKM04616.1"/>
    </source>
</evidence>
<dbReference type="AlphaFoldDB" id="A0A0F9JFL8"/>
<protein>
    <submittedName>
        <fullName evidence="1">Uncharacterized protein</fullName>
    </submittedName>
</protein>
<proteinExistence type="predicted"/>
<dbReference type="EMBL" id="LAZR01016413">
    <property type="protein sequence ID" value="KKM04616.1"/>
    <property type="molecule type" value="Genomic_DNA"/>
</dbReference>
<comment type="caution">
    <text evidence="1">The sequence shown here is derived from an EMBL/GenBank/DDBJ whole genome shotgun (WGS) entry which is preliminary data.</text>
</comment>
<name>A0A0F9JFL8_9ZZZZ</name>
<gene>
    <name evidence="1" type="ORF">LCGC14_1762440</name>
</gene>
<sequence length="63" mass="7227">MDTDILNSVTDCKAIKGPQGKVEPCHWWYEIRGICRRPANIECPEGVKQPQQESSYSEFRSLT</sequence>
<organism evidence="1">
    <name type="scientific">marine sediment metagenome</name>
    <dbReference type="NCBI Taxonomy" id="412755"/>
    <lineage>
        <taxon>unclassified sequences</taxon>
        <taxon>metagenomes</taxon>
        <taxon>ecological metagenomes</taxon>
    </lineage>
</organism>